<evidence type="ECO:0000313" key="1">
    <source>
        <dbReference type="EMBL" id="RDW63777.1"/>
    </source>
</evidence>
<proteinExistence type="predicted"/>
<comment type="caution">
    <text evidence="1">The sequence shown here is derived from an EMBL/GenBank/DDBJ whole genome shotgun (WGS) entry which is preliminary data.</text>
</comment>
<keyword evidence="2" id="KW-1185">Reference proteome</keyword>
<protein>
    <submittedName>
        <fullName evidence="1">Uncharacterized protein</fullName>
    </submittedName>
</protein>
<dbReference type="AlphaFoldDB" id="A0A3D8QPR6"/>
<dbReference type="EMBL" id="PDLM01000013">
    <property type="protein sequence ID" value="RDW63777.1"/>
    <property type="molecule type" value="Genomic_DNA"/>
</dbReference>
<dbReference type="Proteomes" id="UP000256645">
    <property type="component" value="Unassembled WGS sequence"/>
</dbReference>
<evidence type="ECO:0000313" key="2">
    <source>
        <dbReference type="Proteomes" id="UP000256645"/>
    </source>
</evidence>
<accession>A0A3D8QPR6</accession>
<organism evidence="1 2">
    <name type="scientific">Coleophoma cylindrospora</name>
    <dbReference type="NCBI Taxonomy" id="1849047"/>
    <lineage>
        <taxon>Eukaryota</taxon>
        <taxon>Fungi</taxon>
        <taxon>Dikarya</taxon>
        <taxon>Ascomycota</taxon>
        <taxon>Pezizomycotina</taxon>
        <taxon>Leotiomycetes</taxon>
        <taxon>Helotiales</taxon>
        <taxon>Dermateaceae</taxon>
        <taxon>Coleophoma</taxon>
    </lineage>
</organism>
<reference evidence="1 2" key="1">
    <citation type="journal article" date="2018" name="IMA Fungus">
        <title>IMA Genome-F 9: Draft genome sequence of Annulohypoxylon stygium, Aspergillus mulundensis, Berkeleyomyces basicola (syn. Thielaviopsis basicola), Ceratocystis smalleyi, two Cercospora beticola strains, Coleophoma cylindrospora, Fusarium fracticaudum, Phialophora cf. hyalina, and Morchella septimelata.</title>
        <authorList>
            <person name="Wingfield B.D."/>
            <person name="Bills G.F."/>
            <person name="Dong Y."/>
            <person name="Huang W."/>
            <person name="Nel W.J."/>
            <person name="Swalarsk-Parry B.S."/>
            <person name="Vaghefi N."/>
            <person name="Wilken P.M."/>
            <person name="An Z."/>
            <person name="de Beer Z.W."/>
            <person name="De Vos L."/>
            <person name="Chen L."/>
            <person name="Duong T.A."/>
            <person name="Gao Y."/>
            <person name="Hammerbacher A."/>
            <person name="Kikkert J.R."/>
            <person name="Li Y."/>
            <person name="Li H."/>
            <person name="Li K."/>
            <person name="Li Q."/>
            <person name="Liu X."/>
            <person name="Ma X."/>
            <person name="Naidoo K."/>
            <person name="Pethybridge S.J."/>
            <person name="Sun J."/>
            <person name="Steenkamp E.T."/>
            <person name="van der Nest M.A."/>
            <person name="van Wyk S."/>
            <person name="Wingfield M.J."/>
            <person name="Xiong C."/>
            <person name="Yue Q."/>
            <person name="Zhang X."/>
        </authorList>
    </citation>
    <scope>NUCLEOTIDE SEQUENCE [LARGE SCALE GENOMIC DNA]</scope>
    <source>
        <strain evidence="1 2">BP6252</strain>
    </source>
</reference>
<sequence>MGMFTYAPQRERYAFFLADGSTASSLNGSSPISKKGNNSNFTYHGRSYGMGSSVGLVDMELTIHQHIKAYRYFETGYNSKFTYVDVVNQTIKVGPHTTQGVENIDPSSSIAGSARDAFAGLSLISINSFISVLGNMIHDNLFNVKQQKTKETDEELLLRGVVESLQALADQYFFSLSAAQLMITNDTISEPVISKIQAIYLSKDSFIYAVTAINCLVVLILLYEATRTGLWSGLLTFNFADVKSVIVGTSQGGSQIGQIVRGEYKNQGKVWSGEAIDRVAGSIPVQIVQRTSTLAVVAAV</sequence>
<name>A0A3D8QPR6_9HELO</name>
<gene>
    <name evidence="1" type="ORF">BP6252_11322</name>
</gene>
<dbReference type="OrthoDB" id="529273at2759"/>
<dbReference type="STRING" id="1849047.A0A3D8QPR6"/>